<evidence type="ECO:0000313" key="2">
    <source>
        <dbReference type="Proteomes" id="UP000034103"/>
    </source>
</evidence>
<organism evidence="1 2">
    <name type="scientific">Microcystis aeruginosa NIES-2549</name>
    <dbReference type="NCBI Taxonomy" id="1641812"/>
    <lineage>
        <taxon>Bacteria</taxon>
        <taxon>Bacillati</taxon>
        <taxon>Cyanobacteriota</taxon>
        <taxon>Cyanophyceae</taxon>
        <taxon>Oscillatoriophycideae</taxon>
        <taxon>Chroococcales</taxon>
        <taxon>Microcystaceae</taxon>
        <taxon>Microcystis</taxon>
    </lineage>
</organism>
<proteinExistence type="predicted"/>
<evidence type="ECO:0000313" key="1">
    <source>
        <dbReference type="EMBL" id="AKE63863.1"/>
    </source>
</evidence>
<dbReference type="PATRIC" id="fig|1641812.3.peg.1559"/>
<accession>A0A0F6RKX6</accession>
<dbReference type="AlphaFoldDB" id="A0A0F6RKX6"/>
<sequence length="75" mass="8274">MTRKAIALMTLKEIPVLKFNQEDDSDRTTFFGIALTAAINVHGAFPKSDRFVAGLALGNAPYKSGFHDRKSFSLK</sequence>
<name>A0A0F6RKX6_MICAE</name>
<dbReference type="Proteomes" id="UP000034103">
    <property type="component" value="Chromosome"/>
</dbReference>
<dbReference type="EMBL" id="CP011304">
    <property type="protein sequence ID" value="AKE63863.1"/>
    <property type="molecule type" value="Genomic_DNA"/>
</dbReference>
<reference evidence="1 2" key="1">
    <citation type="journal article" date="2015" name="Genome Announc.">
        <title>Complete Genome Sequence of Microcystis aeruginosa NIES-2549, a Bloom-Forming Cyanobacterium from Lake Kasumigaura, Japan.</title>
        <authorList>
            <person name="Yamaguchi H."/>
            <person name="Suzuki S."/>
            <person name="Tanabe Y."/>
            <person name="Osana Y."/>
            <person name="Shimura Y."/>
            <person name="Ishida K."/>
            <person name="Kawachi M."/>
        </authorList>
    </citation>
    <scope>NUCLEOTIDE SEQUENCE [LARGE SCALE GENOMIC DNA]</scope>
    <source>
        <strain evidence="1 2">NIES-2549</strain>
    </source>
</reference>
<gene>
    <name evidence="1" type="ORF">MYAER_1509</name>
</gene>
<protein>
    <submittedName>
        <fullName evidence="1">Uncharacterized protein</fullName>
    </submittedName>
</protein>
<dbReference type="HOGENOM" id="CLU_2666963_0_0_3"/>